<gene>
    <name evidence="2" type="ORF">LzC2_33050</name>
</gene>
<feature type="transmembrane region" description="Helical" evidence="1">
    <location>
        <begin position="76"/>
        <end position="96"/>
    </location>
</feature>
<evidence type="ECO:0000313" key="3">
    <source>
        <dbReference type="Proteomes" id="UP000609651"/>
    </source>
</evidence>
<feature type="transmembrane region" description="Helical" evidence="1">
    <location>
        <begin position="6"/>
        <end position="29"/>
    </location>
</feature>
<keyword evidence="1" id="KW-0812">Transmembrane</keyword>
<keyword evidence="3" id="KW-1185">Reference proteome</keyword>
<protein>
    <submittedName>
        <fullName evidence="2">Uncharacterized protein</fullName>
    </submittedName>
</protein>
<sequence length="109" mass="11569">MTVDVVFFILAAAVVALGAAWALLLLGCLRARGRAVQGRRWLMAAGALGSVGAASGVSLFYLVSARSAAGQELAEALFLLLLVTEPLALISAAWGLRRTWRQLEGWTDR</sequence>
<dbReference type="Proteomes" id="UP000609651">
    <property type="component" value="Unassembled WGS sequence"/>
</dbReference>
<organism evidence="2 3">
    <name type="scientific">Alienimonas chondri</name>
    <dbReference type="NCBI Taxonomy" id="2681879"/>
    <lineage>
        <taxon>Bacteria</taxon>
        <taxon>Pseudomonadati</taxon>
        <taxon>Planctomycetota</taxon>
        <taxon>Planctomycetia</taxon>
        <taxon>Planctomycetales</taxon>
        <taxon>Planctomycetaceae</taxon>
        <taxon>Alienimonas</taxon>
    </lineage>
</organism>
<keyword evidence="1" id="KW-0472">Membrane</keyword>
<name>A0ABX1VGF1_9PLAN</name>
<feature type="transmembrane region" description="Helical" evidence="1">
    <location>
        <begin position="41"/>
        <end position="64"/>
    </location>
</feature>
<dbReference type="EMBL" id="WTPX01000130">
    <property type="protein sequence ID" value="NNJ27204.1"/>
    <property type="molecule type" value="Genomic_DNA"/>
</dbReference>
<evidence type="ECO:0000313" key="2">
    <source>
        <dbReference type="EMBL" id="NNJ27204.1"/>
    </source>
</evidence>
<evidence type="ECO:0000256" key="1">
    <source>
        <dbReference type="SAM" id="Phobius"/>
    </source>
</evidence>
<reference evidence="2 3" key="1">
    <citation type="journal article" date="2020" name="Syst. Appl. Microbiol.">
        <title>Alienimonas chondri sp. nov., a novel planctomycete isolated from the biofilm of the red alga Chondrus crispus.</title>
        <authorList>
            <person name="Vitorino I."/>
            <person name="Albuquerque L."/>
            <person name="Wiegand S."/>
            <person name="Kallscheuer N."/>
            <person name="da Costa M.S."/>
            <person name="Lobo-da-Cunha A."/>
            <person name="Jogler C."/>
            <person name="Lage O.M."/>
        </authorList>
    </citation>
    <scope>NUCLEOTIDE SEQUENCE [LARGE SCALE GENOMIC DNA]</scope>
    <source>
        <strain evidence="2 3">LzC2</strain>
    </source>
</reference>
<comment type="caution">
    <text evidence="2">The sequence shown here is derived from an EMBL/GenBank/DDBJ whole genome shotgun (WGS) entry which is preliminary data.</text>
</comment>
<keyword evidence="1" id="KW-1133">Transmembrane helix</keyword>
<proteinExistence type="predicted"/>
<dbReference type="RefSeq" id="WP_171189005.1">
    <property type="nucleotide sequence ID" value="NZ_WTPX01000130.1"/>
</dbReference>
<accession>A0ABX1VGF1</accession>